<dbReference type="Pfam" id="PF05099">
    <property type="entry name" value="TerB"/>
    <property type="match status" value="1"/>
</dbReference>
<name>A0A412TSY6_9BACT</name>
<reference evidence="2 3" key="1">
    <citation type="submission" date="2018-08" db="EMBL/GenBank/DDBJ databases">
        <title>A genome reference for cultivated species of the human gut microbiota.</title>
        <authorList>
            <person name="Zou Y."/>
            <person name="Xue W."/>
            <person name="Luo G."/>
        </authorList>
    </citation>
    <scope>NUCLEOTIDE SEQUENCE [LARGE SCALE GENOMIC DNA]</scope>
    <source>
        <strain evidence="2 3">AF16-14</strain>
    </source>
</reference>
<proteinExistence type="predicted"/>
<dbReference type="Proteomes" id="UP000284243">
    <property type="component" value="Unassembled WGS sequence"/>
</dbReference>
<dbReference type="Gene3D" id="1.10.3680.10">
    <property type="entry name" value="TerB-like"/>
    <property type="match status" value="1"/>
</dbReference>
<evidence type="ECO:0000313" key="2">
    <source>
        <dbReference type="EMBL" id="RGU56955.1"/>
    </source>
</evidence>
<dbReference type="EMBL" id="QRYC01000007">
    <property type="protein sequence ID" value="RGU56955.1"/>
    <property type="molecule type" value="Genomic_DNA"/>
</dbReference>
<accession>A0A412TSY6</accession>
<evidence type="ECO:0000259" key="1">
    <source>
        <dbReference type="Pfam" id="PF05099"/>
    </source>
</evidence>
<dbReference type="InterPro" id="IPR007791">
    <property type="entry name" value="DjlA_N"/>
</dbReference>
<organism evidence="2 3">
    <name type="scientific">Odoribacter splanchnicus</name>
    <dbReference type="NCBI Taxonomy" id="28118"/>
    <lineage>
        <taxon>Bacteria</taxon>
        <taxon>Pseudomonadati</taxon>
        <taxon>Bacteroidota</taxon>
        <taxon>Bacteroidia</taxon>
        <taxon>Bacteroidales</taxon>
        <taxon>Odoribacteraceae</taxon>
        <taxon>Odoribacter</taxon>
    </lineage>
</organism>
<dbReference type="RefSeq" id="WP_022161200.1">
    <property type="nucleotide sequence ID" value="NZ_JADNDE010000170.1"/>
</dbReference>
<protein>
    <recommendedName>
        <fullName evidence="1">Co-chaperone DjlA N-terminal domain-containing protein</fullName>
    </recommendedName>
</protein>
<dbReference type="SUPFAM" id="SSF158682">
    <property type="entry name" value="TerB-like"/>
    <property type="match status" value="1"/>
</dbReference>
<sequence>MKSIGAISSLFTLPSKEVWNIENGLNWAYNQTLRTDMPCGLCNALELADEYRMNYSSIMEASDKLIKDQLLKIGGTGLLISLGTLFNPVGIPVSMGISWMLQLRLINSLAYLGGYDLNSENVRTLAFVLLLGKRAEDFFLEKIIGAGALGVMKEGSKSIMKKLIPQFTSQITIKGGIKVVPILSGIVGTSVDVLMTHAIAKVAKQTFLKTTIECESFVRMEEERIKLLINMGIVDMYFCNEEKTLILEIIKNSSIPDSKKDVFCRDIENSPSKLYSIDYTLFRKEKFYGVNLMTGLLSIALADGFIHPAEKIYLEEIAKELHISTDEFSSILETCHIKQD</sequence>
<evidence type="ECO:0000313" key="3">
    <source>
        <dbReference type="Proteomes" id="UP000284243"/>
    </source>
</evidence>
<dbReference type="AlphaFoldDB" id="A0A412TSY6"/>
<gene>
    <name evidence="2" type="ORF">DWW57_07110</name>
</gene>
<comment type="caution">
    <text evidence="2">The sequence shown here is derived from an EMBL/GenBank/DDBJ whole genome shotgun (WGS) entry which is preliminary data.</text>
</comment>
<feature type="domain" description="Co-chaperone DjlA N-terminal" evidence="1">
    <location>
        <begin position="227"/>
        <end position="330"/>
    </location>
</feature>
<dbReference type="InterPro" id="IPR029024">
    <property type="entry name" value="TerB-like"/>
</dbReference>